<gene>
    <name evidence="7" type="ORF">ACFPBZ_05485</name>
</gene>
<keyword evidence="3 5" id="KW-1133">Transmembrane helix</keyword>
<dbReference type="Pfam" id="PF13515">
    <property type="entry name" value="FUSC_2"/>
    <property type="match status" value="1"/>
</dbReference>
<evidence type="ECO:0000256" key="2">
    <source>
        <dbReference type="ARBA" id="ARBA00022692"/>
    </source>
</evidence>
<comment type="caution">
    <text evidence="7">The sequence shown here is derived from an EMBL/GenBank/DDBJ whole genome shotgun (WGS) entry which is preliminary data.</text>
</comment>
<keyword evidence="2 5" id="KW-0812">Transmembrane</keyword>
<dbReference type="EMBL" id="JBHSIV010000004">
    <property type="protein sequence ID" value="MFC5061646.1"/>
    <property type="molecule type" value="Genomic_DNA"/>
</dbReference>
<evidence type="ECO:0000256" key="5">
    <source>
        <dbReference type="SAM" id="Phobius"/>
    </source>
</evidence>
<proteinExistence type="predicted"/>
<keyword evidence="8" id="KW-1185">Reference proteome</keyword>
<name>A0ABV9YMC3_9PSEU</name>
<evidence type="ECO:0000259" key="6">
    <source>
        <dbReference type="Pfam" id="PF13515"/>
    </source>
</evidence>
<sequence>MTSVVERLRVRAHTVAVAAPTEGRVLLRILVAAAVAWELCVRLGATQPPVFAVIVPLVALRDAPDTVFDVSLGRVVGVVAGLAIGVGVLSLLRPGTLAVVLVLGVALAVGVVLRVAGALNVQVAVSALLVFANTDPSAYAVSRLWETAVGAAVTIVLAPLLLPTNPVRSFRRELDAVAQECADHLRAVADLLAPHPGPTTEELRDRTRTTEVRALGLAPKLATARRAVRLNPLWRRRYRHALDPVTSRADAAAEVAASVRLYADDVAELAGREDVRAWWDAMHDRTRTVVLALADTVAGPLAGQASPGPGHVRDLLAAHRDADPTTFGAVVRRPLVRITRVLDRLAEADPVVG</sequence>
<dbReference type="InterPro" id="IPR049453">
    <property type="entry name" value="Memb_transporter_dom"/>
</dbReference>
<dbReference type="RefSeq" id="WP_378034997.1">
    <property type="nucleotide sequence ID" value="NZ_JBHSIV010000004.1"/>
</dbReference>
<protein>
    <submittedName>
        <fullName evidence="7">Aromatic acid exporter family protein</fullName>
    </submittedName>
</protein>
<keyword evidence="4 5" id="KW-0472">Membrane</keyword>
<accession>A0ABV9YMC3</accession>
<feature type="transmembrane region" description="Helical" evidence="5">
    <location>
        <begin position="144"/>
        <end position="162"/>
    </location>
</feature>
<feature type="transmembrane region" description="Helical" evidence="5">
    <location>
        <begin position="99"/>
        <end position="132"/>
    </location>
</feature>
<evidence type="ECO:0000313" key="7">
    <source>
        <dbReference type="EMBL" id="MFC5061646.1"/>
    </source>
</evidence>
<reference evidence="8" key="1">
    <citation type="journal article" date="2019" name="Int. J. Syst. Evol. Microbiol.">
        <title>The Global Catalogue of Microorganisms (GCM) 10K type strain sequencing project: providing services to taxonomists for standard genome sequencing and annotation.</title>
        <authorList>
            <consortium name="The Broad Institute Genomics Platform"/>
            <consortium name="The Broad Institute Genome Sequencing Center for Infectious Disease"/>
            <person name="Wu L."/>
            <person name="Ma J."/>
        </authorList>
    </citation>
    <scope>NUCLEOTIDE SEQUENCE [LARGE SCALE GENOMIC DNA]</scope>
    <source>
        <strain evidence="8">CGMCC 4.7093</strain>
    </source>
</reference>
<comment type="subcellular location">
    <subcellularLocation>
        <location evidence="1">Membrane</location>
        <topology evidence="1">Multi-pass membrane protein</topology>
    </subcellularLocation>
</comment>
<feature type="transmembrane region" description="Helical" evidence="5">
    <location>
        <begin position="72"/>
        <end position="92"/>
    </location>
</feature>
<evidence type="ECO:0000313" key="8">
    <source>
        <dbReference type="Proteomes" id="UP001595947"/>
    </source>
</evidence>
<dbReference type="Proteomes" id="UP001595947">
    <property type="component" value="Unassembled WGS sequence"/>
</dbReference>
<organism evidence="7 8">
    <name type="scientific">Actinomycetospora atypica</name>
    <dbReference type="NCBI Taxonomy" id="1290095"/>
    <lineage>
        <taxon>Bacteria</taxon>
        <taxon>Bacillati</taxon>
        <taxon>Actinomycetota</taxon>
        <taxon>Actinomycetes</taxon>
        <taxon>Pseudonocardiales</taxon>
        <taxon>Pseudonocardiaceae</taxon>
        <taxon>Actinomycetospora</taxon>
    </lineage>
</organism>
<evidence type="ECO:0000256" key="1">
    <source>
        <dbReference type="ARBA" id="ARBA00004141"/>
    </source>
</evidence>
<evidence type="ECO:0000256" key="3">
    <source>
        <dbReference type="ARBA" id="ARBA00022989"/>
    </source>
</evidence>
<evidence type="ECO:0000256" key="4">
    <source>
        <dbReference type="ARBA" id="ARBA00023136"/>
    </source>
</evidence>
<feature type="domain" description="Integral membrane bound transporter" evidence="6">
    <location>
        <begin position="43"/>
        <end position="156"/>
    </location>
</feature>